<gene>
    <name evidence="1" type="ORF">B7P43_G02779</name>
</gene>
<protein>
    <recommendedName>
        <fullName evidence="3">Mos1 transposase HTH domain-containing protein</fullName>
    </recommendedName>
</protein>
<comment type="caution">
    <text evidence="1">The sequence shown here is derived from an EMBL/GenBank/DDBJ whole genome shotgun (WGS) entry which is preliminary data.</text>
</comment>
<evidence type="ECO:0000313" key="2">
    <source>
        <dbReference type="Proteomes" id="UP000235965"/>
    </source>
</evidence>
<reference evidence="1 2" key="1">
    <citation type="submission" date="2017-12" db="EMBL/GenBank/DDBJ databases">
        <title>Hemimetabolous genomes reveal molecular basis of termite eusociality.</title>
        <authorList>
            <person name="Harrison M.C."/>
            <person name="Jongepier E."/>
            <person name="Robertson H.M."/>
            <person name="Arning N."/>
            <person name="Bitard-Feildel T."/>
            <person name="Chao H."/>
            <person name="Childers C.P."/>
            <person name="Dinh H."/>
            <person name="Doddapaneni H."/>
            <person name="Dugan S."/>
            <person name="Gowin J."/>
            <person name="Greiner C."/>
            <person name="Han Y."/>
            <person name="Hu H."/>
            <person name="Hughes D.S.T."/>
            <person name="Huylmans A.-K."/>
            <person name="Kemena C."/>
            <person name="Kremer L.P.M."/>
            <person name="Lee S.L."/>
            <person name="Lopez-Ezquerra A."/>
            <person name="Mallet L."/>
            <person name="Monroy-Kuhn J.M."/>
            <person name="Moser A."/>
            <person name="Murali S.C."/>
            <person name="Muzny D.M."/>
            <person name="Otani S."/>
            <person name="Piulachs M.-D."/>
            <person name="Poelchau M."/>
            <person name="Qu J."/>
            <person name="Schaub F."/>
            <person name="Wada-Katsumata A."/>
            <person name="Worley K.C."/>
            <person name="Xie Q."/>
            <person name="Ylla G."/>
            <person name="Poulsen M."/>
            <person name="Gibbs R.A."/>
            <person name="Schal C."/>
            <person name="Richards S."/>
            <person name="Belles X."/>
            <person name="Korb J."/>
            <person name="Bornberg-Bauer E."/>
        </authorList>
    </citation>
    <scope>NUCLEOTIDE SEQUENCE [LARGE SCALE GENOMIC DNA]</scope>
    <source>
        <tissue evidence="1">Whole body</tissue>
    </source>
</reference>
<name>A0A2J7RSS2_9NEOP</name>
<dbReference type="PANTHER" id="PTHR46060:SF1">
    <property type="entry name" value="MARINER MOS1 TRANSPOSASE-LIKE PROTEIN"/>
    <property type="match status" value="1"/>
</dbReference>
<organism evidence="1 2">
    <name type="scientific">Cryptotermes secundus</name>
    <dbReference type="NCBI Taxonomy" id="105785"/>
    <lineage>
        <taxon>Eukaryota</taxon>
        <taxon>Metazoa</taxon>
        <taxon>Ecdysozoa</taxon>
        <taxon>Arthropoda</taxon>
        <taxon>Hexapoda</taxon>
        <taxon>Insecta</taxon>
        <taxon>Pterygota</taxon>
        <taxon>Neoptera</taxon>
        <taxon>Polyneoptera</taxon>
        <taxon>Dictyoptera</taxon>
        <taxon>Blattodea</taxon>
        <taxon>Blattoidea</taxon>
        <taxon>Termitoidae</taxon>
        <taxon>Kalotermitidae</taxon>
        <taxon>Cryptotermitinae</taxon>
        <taxon>Cryptotermes</taxon>
    </lineage>
</organism>
<dbReference type="PANTHER" id="PTHR46060">
    <property type="entry name" value="MARINER MOS1 TRANSPOSASE-LIKE PROTEIN"/>
    <property type="match status" value="1"/>
</dbReference>
<dbReference type="EMBL" id="NEVH01000250">
    <property type="protein sequence ID" value="PNF43880.1"/>
    <property type="molecule type" value="Genomic_DNA"/>
</dbReference>
<sequence>MDAKIEQRVCIKFCVKLGKPATETLEILREDNAPAHTSLKTTYFVTNNNMFIVPHCPYSPNLFPCDFALFPKLKM</sequence>
<dbReference type="InParanoid" id="A0A2J7RSS2"/>
<dbReference type="InterPro" id="IPR052709">
    <property type="entry name" value="Transposase-MT_Hybrid"/>
</dbReference>
<accession>A0A2J7RSS2</accession>
<dbReference type="Gene3D" id="3.30.420.10">
    <property type="entry name" value="Ribonuclease H-like superfamily/Ribonuclease H"/>
    <property type="match status" value="1"/>
</dbReference>
<evidence type="ECO:0000313" key="1">
    <source>
        <dbReference type="EMBL" id="PNF43880.1"/>
    </source>
</evidence>
<dbReference type="AlphaFoldDB" id="A0A2J7RSS2"/>
<dbReference type="Proteomes" id="UP000235965">
    <property type="component" value="Unassembled WGS sequence"/>
</dbReference>
<keyword evidence="2" id="KW-1185">Reference proteome</keyword>
<dbReference type="InterPro" id="IPR036397">
    <property type="entry name" value="RNaseH_sf"/>
</dbReference>
<dbReference type="GO" id="GO:0003676">
    <property type="term" value="F:nucleic acid binding"/>
    <property type="evidence" value="ECO:0007669"/>
    <property type="project" value="InterPro"/>
</dbReference>
<evidence type="ECO:0008006" key="3">
    <source>
        <dbReference type="Google" id="ProtNLM"/>
    </source>
</evidence>
<proteinExistence type="predicted"/>